<dbReference type="Proteomes" id="UP000726136">
    <property type="component" value="Unassembled WGS sequence"/>
</dbReference>
<evidence type="ECO:0000313" key="4">
    <source>
        <dbReference type="Proteomes" id="UP000722957"/>
    </source>
</evidence>
<accession>A0A1S5W0P0</accession>
<dbReference type="EMBL" id="RDPI01000020">
    <property type="protein sequence ID" value="MBF4374632.1"/>
    <property type="molecule type" value="Genomic_DNA"/>
</dbReference>
<reference evidence="4 5" key="1">
    <citation type="journal article" date="2021" name="PeerJ">
        <title>Analysis of 44 Vibrio anguillarum genomes reveals high genetic diversity.</title>
        <authorList>
            <person name="Hansen M.J."/>
            <person name="Dalsgaard I."/>
        </authorList>
    </citation>
    <scope>NUCLEOTIDE SEQUENCE</scope>
    <source>
        <strain evidence="2 5">040915-1/1B</strain>
        <strain evidence="1 4">17-16730-2A</strain>
        <strain evidence="3">850617-1/1</strain>
    </source>
</reference>
<evidence type="ECO:0000313" key="2">
    <source>
        <dbReference type="EMBL" id="MBF4374632.1"/>
    </source>
</evidence>
<evidence type="ECO:0000313" key="5">
    <source>
        <dbReference type="Proteomes" id="UP000726136"/>
    </source>
</evidence>
<dbReference type="RefSeq" id="WP_013855916.1">
    <property type="nucleotide sequence ID" value="NZ_CP168657.1"/>
</dbReference>
<dbReference type="OrthoDB" id="9910933at2"/>
<gene>
    <name evidence="1" type="ORF">EAY07_08055</name>
    <name evidence="2" type="ORF">EAY46_16290</name>
    <name evidence="3" type="ORF">ERJ77_08575</name>
</gene>
<evidence type="ECO:0000313" key="6">
    <source>
        <dbReference type="Proteomes" id="UP000786185"/>
    </source>
</evidence>
<protein>
    <submittedName>
        <fullName evidence="3">Uncharacterized protein</fullName>
    </submittedName>
</protein>
<accession>A0A1E5FL16</accession>
<organism evidence="3 6">
    <name type="scientific">Vibrio anguillarum</name>
    <name type="common">Listonella anguillarum</name>
    <dbReference type="NCBI Taxonomy" id="55601"/>
    <lineage>
        <taxon>Bacteria</taxon>
        <taxon>Pseudomonadati</taxon>
        <taxon>Pseudomonadota</taxon>
        <taxon>Gammaproteobacteria</taxon>
        <taxon>Vibrionales</taxon>
        <taxon>Vibrionaceae</taxon>
        <taxon>Vibrio</taxon>
    </lineage>
</organism>
<evidence type="ECO:0000313" key="3">
    <source>
        <dbReference type="EMBL" id="MBF4434561.1"/>
    </source>
</evidence>
<name>A0A1S5W0P0_VIBAN</name>
<sequence>MSIDSLKIIASVSSRAGLDNFIDQCGKLFRQNLPLFGHLLPHQGQNIINTGIKKPALKAGFKNVYQSTIKLKMGEP</sequence>
<proteinExistence type="predicted"/>
<dbReference type="EMBL" id="SCLC01000005">
    <property type="protein sequence ID" value="MBF4434561.1"/>
    <property type="molecule type" value="Genomic_DNA"/>
</dbReference>
<comment type="caution">
    <text evidence="3">The sequence shown here is derived from an EMBL/GenBank/DDBJ whole genome shotgun (WGS) entry which is preliminary data.</text>
</comment>
<dbReference type="EMBL" id="RDOM01000013">
    <property type="protein sequence ID" value="MBF4272004.1"/>
    <property type="molecule type" value="Genomic_DNA"/>
</dbReference>
<keyword evidence="5" id="KW-1185">Reference proteome</keyword>
<dbReference type="AlphaFoldDB" id="A0A1S5W0P0"/>
<dbReference type="Proteomes" id="UP000722957">
    <property type="component" value="Unassembled WGS sequence"/>
</dbReference>
<evidence type="ECO:0000313" key="1">
    <source>
        <dbReference type="EMBL" id="MBF4272004.1"/>
    </source>
</evidence>
<dbReference type="Proteomes" id="UP000786185">
    <property type="component" value="Unassembled WGS sequence"/>
</dbReference>